<accession>A0ABD4Z3M1</accession>
<feature type="domain" description="TnsA endonuclease N-terminal" evidence="1">
    <location>
        <begin position="52"/>
        <end position="122"/>
    </location>
</feature>
<dbReference type="InterPro" id="IPR014833">
    <property type="entry name" value="TnsA_N"/>
</dbReference>
<evidence type="ECO:0000313" key="2">
    <source>
        <dbReference type="EMBL" id="MDH1181971.1"/>
    </source>
</evidence>
<evidence type="ECO:0000313" key="3">
    <source>
        <dbReference type="Proteomes" id="UP001158644"/>
    </source>
</evidence>
<dbReference type="EMBL" id="JAOBZK010000084">
    <property type="protein sequence ID" value="MDH1181971.1"/>
    <property type="molecule type" value="Genomic_DNA"/>
</dbReference>
<reference evidence="2 3" key="1">
    <citation type="submission" date="2022-09" db="EMBL/GenBank/DDBJ databases">
        <title>Intensive care unit water sources are persistently colonized with multi-drug resistant bacteria and are the site of extensive horizontal gene transfer of antibiotic resistance genes.</title>
        <authorList>
            <person name="Diorio-Toth L."/>
        </authorList>
    </citation>
    <scope>NUCLEOTIDE SEQUENCE [LARGE SCALE GENOMIC DNA]</scope>
    <source>
        <strain evidence="2 3">GD03967</strain>
    </source>
</reference>
<protein>
    <submittedName>
        <fullName evidence="2">Tn7 transposase TnsA N-terminal domain-containing protein</fullName>
    </submittedName>
</protein>
<organism evidence="2 3">
    <name type="scientific">Achromobacter mucicolens</name>
    <dbReference type="NCBI Taxonomy" id="1389922"/>
    <lineage>
        <taxon>Bacteria</taxon>
        <taxon>Pseudomonadati</taxon>
        <taxon>Pseudomonadota</taxon>
        <taxon>Betaproteobacteria</taxon>
        <taxon>Burkholderiales</taxon>
        <taxon>Alcaligenaceae</taxon>
        <taxon>Achromobacter</taxon>
    </lineage>
</organism>
<gene>
    <name evidence="2" type="ORF">N5C72_28170</name>
</gene>
<proteinExistence type="predicted"/>
<comment type="caution">
    <text evidence="2">The sequence shown here is derived from an EMBL/GenBank/DDBJ whole genome shotgun (WGS) entry which is preliminary data.</text>
</comment>
<dbReference type="AlphaFoldDB" id="A0ABD4Z3M1"/>
<dbReference type="Pfam" id="PF08722">
    <property type="entry name" value="Tn7_TnsA-like_N"/>
    <property type="match status" value="1"/>
</dbReference>
<sequence length="226" mass="25660">MTEMECLEGRNVVTRSPHRRVGYVNCRWLQSKNVQYESLLERDCARLLLLCPNLIEITSQPFKIPLGDGAYYTPDFLLRFPGSHSVVVEVKHTSFLKKDFPRLLKAKVVLEEMGLDYLVLTEREIQHADRSGRAGSILRYGRGQGLSESVDDLLPQLATVALSMGLEEWSRMLGTSETRVLTLVAMRQLAHVDGRLVGPIATRRFFLERPYAANQTRAWIGAADLW</sequence>
<evidence type="ECO:0000259" key="1">
    <source>
        <dbReference type="Pfam" id="PF08722"/>
    </source>
</evidence>
<dbReference type="Proteomes" id="UP001158644">
    <property type="component" value="Unassembled WGS sequence"/>
</dbReference>
<name>A0ABD4Z3M1_9BURK</name>
<dbReference type="RefSeq" id="WP_279992338.1">
    <property type="nucleotide sequence ID" value="NZ_JAOBZK010000084.1"/>
</dbReference>